<dbReference type="AlphaFoldDB" id="A0A2G6KGY6"/>
<dbReference type="EMBL" id="PDSK01000071">
    <property type="protein sequence ID" value="PIE34927.1"/>
    <property type="molecule type" value="Genomic_DNA"/>
</dbReference>
<dbReference type="Pfam" id="PF10962">
    <property type="entry name" value="DUF2764"/>
    <property type="match status" value="1"/>
</dbReference>
<proteinExistence type="predicted"/>
<organism evidence="1 2">
    <name type="scientific">candidate division KSB3 bacterium</name>
    <dbReference type="NCBI Taxonomy" id="2044937"/>
    <lineage>
        <taxon>Bacteria</taxon>
        <taxon>candidate division KSB3</taxon>
    </lineage>
</organism>
<name>A0A2G6KGY6_9BACT</name>
<gene>
    <name evidence="1" type="ORF">CSA56_06310</name>
</gene>
<evidence type="ECO:0000313" key="1">
    <source>
        <dbReference type="EMBL" id="PIE34927.1"/>
    </source>
</evidence>
<evidence type="ECO:0000313" key="2">
    <source>
        <dbReference type="Proteomes" id="UP000230821"/>
    </source>
</evidence>
<dbReference type="Proteomes" id="UP000230821">
    <property type="component" value="Unassembled WGS sequence"/>
</dbReference>
<dbReference type="InterPro" id="IPR024492">
    <property type="entry name" value="DUF2764"/>
</dbReference>
<accession>A0A2G6KGY6</accession>
<evidence type="ECO:0008006" key="3">
    <source>
        <dbReference type="Google" id="ProtNLM"/>
    </source>
</evidence>
<reference evidence="1 2" key="1">
    <citation type="submission" date="2017-10" db="EMBL/GenBank/DDBJ databases">
        <title>Novel microbial diversity and functional potential in the marine mammal oral microbiome.</title>
        <authorList>
            <person name="Dudek N.K."/>
            <person name="Sun C.L."/>
            <person name="Burstein D."/>
            <person name="Kantor R.S."/>
            <person name="Aliaga Goltsman D.S."/>
            <person name="Bik E.M."/>
            <person name="Thomas B.C."/>
            <person name="Banfield J.F."/>
            <person name="Relman D.A."/>
        </authorList>
    </citation>
    <scope>NUCLEOTIDE SEQUENCE [LARGE SCALE GENOMIC DNA]</scope>
    <source>
        <strain evidence="1">DOLJORAL78_47_16</strain>
    </source>
</reference>
<protein>
    <recommendedName>
        <fullName evidence="3">DUF2764 domain-containing protein</fullName>
    </recommendedName>
</protein>
<comment type="caution">
    <text evidence="1">The sequence shown here is derived from an EMBL/GenBank/DDBJ whole genome shotgun (WGS) entry which is preliminary data.</text>
</comment>
<sequence>MSRQNSYYTLLASLPWLPRFEQADRLPLSEKRLRERLAMLQPEDERVVRRGEAFLEWRQHPTERTDSEMVERYQRMMEVIKHPALKTLVSFEIDQRTIMAALRRRYRGQAAPASNEADWGVGQWVRTIEKNWETPDFKLGKIHPWIPQAKTYLEQGETMALERFLMNELWNHIDRTIPGNDFGFESVLAYLFKWRLLQQWLSYDTKAAKARFDDLVSEVMNEHQQLFN</sequence>